<feature type="compositionally biased region" description="Basic and acidic residues" evidence="6">
    <location>
        <begin position="34"/>
        <end position="43"/>
    </location>
</feature>
<protein>
    <submittedName>
        <fullName evidence="8">AP2-like ethylene-responsive transcription factor TOE3</fullName>
    </submittedName>
</protein>
<keyword evidence="9" id="KW-1185">Reference proteome</keyword>
<evidence type="ECO:0000256" key="4">
    <source>
        <dbReference type="ARBA" id="ARBA00023163"/>
    </source>
</evidence>
<evidence type="ECO:0000256" key="2">
    <source>
        <dbReference type="ARBA" id="ARBA00023015"/>
    </source>
</evidence>
<dbReference type="Gene3D" id="3.30.730.10">
    <property type="entry name" value="AP2/ERF domain"/>
    <property type="match status" value="1"/>
</dbReference>
<evidence type="ECO:0000256" key="6">
    <source>
        <dbReference type="SAM" id="MobiDB-lite"/>
    </source>
</evidence>
<comment type="caution">
    <text evidence="8">The sequence shown here is derived from an EMBL/GenBank/DDBJ whole genome shotgun (WGS) entry which is preliminary data.</text>
</comment>
<sequence length="623" mass="65970">MMVKNELADLQKATSPRKQQQESQQETPKQNDQSLRKNEKANEGNEQNKNAPDAESSESTGQIEKQKQSQASAPLVSATKAHVDGRDVKTEATSGSASSHIEKTEKHLRSSSGSALSTSSQGSSASGAKSSTSARRSGLKRSRPSSCTSKFRGVSWFKANHVWKAQITVNGKYEYLGYFEKETDAAWAYDIRALQVHGTWAQLNFPDKIDQLREDTQNDWIAKHKESQGLKRSRKRSAGAAAAAAAAATSLSSSSSSSSKPSSSSASSSSSSSPNTRPIQLGLPIGQGLNLSPILSAAQERQNSPASLSVSSASSLAQHRGLLASQPLSTASSSGTITPTHSSPAALLAALSPNGLTSAPMGSQTPLMQGTMPGLQGLAGLHELLAQSRSASQTQEAQSMQGEMLQLQQQQQRLPPGLWSSASSPASALAGVAANAANNADRAALEGIIATHVLDMRRRMTLQRIRYLKLEAQVVANCVPVDPALVARYLDTRIALAPSQEVDLLGNILTDFLDTYQNAAARVTLLDRVRGMVSALVRQLGIDTAIIQARAGVSMQHFIQLMPETSELDTATLETNTELLTALKQLIIFLVASLQSAQLGQVADVLWNAAADAGLVVSANTAT</sequence>
<dbReference type="InParanoid" id="A0A2R5G8Z4"/>
<keyword evidence="2" id="KW-0805">Transcription regulation</keyword>
<dbReference type="InterPro" id="IPR001471">
    <property type="entry name" value="AP2/ERF_dom"/>
</dbReference>
<dbReference type="SUPFAM" id="SSF54171">
    <property type="entry name" value="DNA-binding domain"/>
    <property type="match status" value="1"/>
</dbReference>
<evidence type="ECO:0000313" key="9">
    <source>
        <dbReference type="Proteomes" id="UP000241890"/>
    </source>
</evidence>
<dbReference type="AlphaFoldDB" id="A0A2R5G8Z4"/>
<feature type="region of interest" description="Disordered" evidence="6">
    <location>
        <begin position="1"/>
        <end position="148"/>
    </location>
</feature>
<feature type="compositionally biased region" description="Low complexity" evidence="6">
    <location>
        <begin position="110"/>
        <end position="136"/>
    </location>
</feature>
<dbReference type="InterPro" id="IPR016177">
    <property type="entry name" value="DNA-bd_dom_sf"/>
</dbReference>
<evidence type="ECO:0000259" key="7">
    <source>
        <dbReference type="PROSITE" id="PS51032"/>
    </source>
</evidence>
<dbReference type="OrthoDB" id="1429959at2759"/>
<dbReference type="Proteomes" id="UP000241890">
    <property type="component" value="Unassembled WGS sequence"/>
</dbReference>
<dbReference type="SMART" id="SM00380">
    <property type="entry name" value="AP2"/>
    <property type="match status" value="1"/>
</dbReference>
<accession>A0A2R5G8Z4</accession>
<feature type="region of interest" description="Disordered" evidence="6">
    <location>
        <begin position="250"/>
        <end position="283"/>
    </location>
</feature>
<dbReference type="GO" id="GO:0003700">
    <property type="term" value="F:DNA-binding transcription factor activity"/>
    <property type="evidence" value="ECO:0007669"/>
    <property type="project" value="InterPro"/>
</dbReference>
<dbReference type="EMBL" id="BEYU01000032">
    <property type="protein sequence ID" value="GBG27536.1"/>
    <property type="molecule type" value="Genomic_DNA"/>
</dbReference>
<keyword evidence="4" id="KW-0804">Transcription</keyword>
<evidence type="ECO:0000256" key="3">
    <source>
        <dbReference type="ARBA" id="ARBA00023125"/>
    </source>
</evidence>
<feature type="domain" description="AP2/ERF" evidence="7">
    <location>
        <begin position="150"/>
        <end position="206"/>
    </location>
</feature>
<comment type="subcellular location">
    <subcellularLocation>
        <location evidence="1">Nucleus</location>
    </subcellularLocation>
</comment>
<evidence type="ECO:0000313" key="8">
    <source>
        <dbReference type="EMBL" id="GBG27536.1"/>
    </source>
</evidence>
<evidence type="ECO:0000256" key="1">
    <source>
        <dbReference type="ARBA" id="ARBA00004123"/>
    </source>
</evidence>
<dbReference type="GO" id="GO:0003677">
    <property type="term" value="F:DNA binding"/>
    <property type="evidence" value="ECO:0007669"/>
    <property type="project" value="UniProtKB-KW"/>
</dbReference>
<dbReference type="GO" id="GO:0005634">
    <property type="term" value="C:nucleus"/>
    <property type="evidence" value="ECO:0007669"/>
    <property type="project" value="UniProtKB-SubCell"/>
</dbReference>
<keyword evidence="3" id="KW-0238">DNA-binding</keyword>
<dbReference type="PROSITE" id="PS51032">
    <property type="entry name" value="AP2_ERF"/>
    <property type="match status" value="1"/>
</dbReference>
<gene>
    <name evidence="8" type="ORF">FCC1311_037592</name>
</gene>
<feature type="compositionally biased region" description="Basic and acidic residues" evidence="6">
    <location>
        <begin position="81"/>
        <end position="90"/>
    </location>
</feature>
<feature type="compositionally biased region" description="Polar residues" evidence="6">
    <location>
        <begin position="57"/>
        <end position="72"/>
    </location>
</feature>
<dbReference type="InterPro" id="IPR036955">
    <property type="entry name" value="AP2/ERF_dom_sf"/>
</dbReference>
<name>A0A2R5G8Z4_9STRA</name>
<feature type="compositionally biased region" description="Low complexity" evidence="6">
    <location>
        <begin position="14"/>
        <end position="30"/>
    </location>
</feature>
<feature type="compositionally biased region" description="Low complexity" evidence="6">
    <location>
        <begin position="250"/>
        <end position="273"/>
    </location>
</feature>
<organism evidence="8 9">
    <name type="scientific">Hondaea fermentalgiana</name>
    <dbReference type="NCBI Taxonomy" id="2315210"/>
    <lineage>
        <taxon>Eukaryota</taxon>
        <taxon>Sar</taxon>
        <taxon>Stramenopiles</taxon>
        <taxon>Bigyra</taxon>
        <taxon>Labyrinthulomycetes</taxon>
        <taxon>Thraustochytrida</taxon>
        <taxon>Thraustochytriidae</taxon>
        <taxon>Hondaea</taxon>
    </lineage>
</organism>
<evidence type="ECO:0000256" key="5">
    <source>
        <dbReference type="ARBA" id="ARBA00023242"/>
    </source>
</evidence>
<keyword evidence="5" id="KW-0539">Nucleus</keyword>
<reference evidence="8 9" key="1">
    <citation type="submission" date="2017-12" db="EMBL/GenBank/DDBJ databases">
        <title>Sequencing, de novo assembly and annotation of complete genome of a new Thraustochytrid species, strain FCC1311.</title>
        <authorList>
            <person name="Sedici K."/>
            <person name="Godart F."/>
            <person name="Aiese Cigliano R."/>
            <person name="Sanseverino W."/>
            <person name="Barakat M."/>
            <person name="Ortet P."/>
            <person name="Marechal E."/>
            <person name="Cagnac O."/>
            <person name="Amato A."/>
        </authorList>
    </citation>
    <scope>NUCLEOTIDE SEQUENCE [LARGE SCALE GENOMIC DNA]</scope>
</reference>
<proteinExistence type="predicted"/>